<sequence>MKTLIVLRYLLQNHPLNLLLPSTVLLLTVSITTPVAMWNHPTNNNRTAQFKVIGPFHPSLITSNMYPAHILPYSRKARAFVTTSKTVPRRYYLAFQCENKTKWMMAIEKELLATNGLKLWKIVDLRSD</sequence>
<evidence type="ECO:0000313" key="1">
    <source>
        <dbReference type="EMBL" id="MBW0499466.1"/>
    </source>
</evidence>
<keyword evidence="2" id="KW-1185">Reference proteome</keyword>
<comment type="caution">
    <text evidence="1">The sequence shown here is derived from an EMBL/GenBank/DDBJ whole genome shotgun (WGS) entry which is preliminary data.</text>
</comment>
<dbReference type="OrthoDB" id="3059824at2759"/>
<gene>
    <name evidence="1" type="ORF">O181_039181</name>
</gene>
<dbReference type="EMBL" id="AVOT02015280">
    <property type="protein sequence ID" value="MBW0499466.1"/>
    <property type="molecule type" value="Genomic_DNA"/>
</dbReference>
<reference evidence="1" key="1">
    <citation type="submission" date="2021-03" db="EMBL/GenBank/DDBJ databases">
        <title>Draft genome sequence of rust myrtle Austropuccinia psidii MF-1, a brazilian biotype.</title>
        <authorList>
            <person name="Quecine M.C."/>
            <person name="Pachon D.M.R."/>
            <person name="Bonatelli M.L."/>
            <person name="Correr F.H."/>
            <person name="Franceschini L.M."/>
            <person name="Leite T.F."/>
            <person name="Margarido G.R.A."/>
            <person name="Almeida C.A."/>
            <person name="Ferrarezi J.A."/>
            <person name="Labate C.A."/>
        </authorList>
    </citation>
    <scope>NUCLEOTIDE SEQUENCE</scope>
    <source>
        <strain evidence="1">MF-1</strain>
    </source>
</reference>
<dbReference type="AlphaFoldDB" id="A0A9Q3HCA9"/>
<proteinExistence type="predicted"/>
<dbReference type="Proteomes" id="UP000765509">
    <property type="component" value="Unassembled WGS sequence"/>
</dbReference>
<evidence type="ECO:0000313" key="2">
    <source>
        <dbReference type="Proteomes" id="UP000765509"/>
    </source>
</evidence>
<organism evidence="1 2">
    <name type="scientific">Austropuccinia psidii MF-1</name>
    <dbReference type="NCBI Taxonomy" id="1389203"/>
    <lineage>
        <taxon>Eukaryota</taxon>
        <taxon>Fungi</taxon>
        <taxon>Dikarya</taxon>
        <taxon>Basidiomycota</taxon>
        <taxon>Pucciniomycotina</taxon>
        <taxon>Pucciniomycetes</taxon>
        <taxon>Pucciniales</taxon>
        <taxon>Sphaerophragmiaceae</taxon>
        <taxon>Austropuccinia</taxon>
    </lineage>
</organism>
<accession>A0A9Q3HCA9</accession>
<name>A0A9Q3HCA9_9BASI</name>
<protein>
    <submittedName>
        <fullName evidence="1">Uncharacterized protein</fullName>
    </submittedName>
</protein>